<dbReference type="GO" id="GO:0005737">
    <property type="term" value="C:cytoplasm"/>
    <property type="evidence" value="ECO:0007669"/>
    <property type="project" value="UniProtKB-SubCell"/>
</dbReference>
<dbReference type="Gene3D" id="3.30.1490.20">
    <property type="entry name" value="ATP-grasp fold, A domain"/>
    <property type="match status" value="1"/>
</dbReference>
<keyword evidence="6 14" id="KW-0963">Cytoplasm</keyword>
<dbReference type="EMBL" id="CP036434">
    <property type="protein sequence ID" value="QDV07323.1"/>
    <property type="molecule type" value="Genomic_DNA"/>
</dbReference>
<keyword evidence="7 14" id="KW-0436">Ligase</keyword>
<dbReference type="EC" id="6.3.2.4" evidence="5 14"/>
<dbReference type="PROSITE" id="PS00843">
    <property type="entry name" value="DALA_DALA_LIGASE_1"/>
    <property type="match status" value="1"/>
</dbReference>
<dbReference type="PANTHER" id="PTHR23132:SF23">
    <property type="entry name" value="D-ALANINE--D-ALANINE LIGASE B"/>
    <property type="match status" value="1"/>
</dbReference>
<dbReference type="SUPFAM" id="SSF56059">
    <property type="entry name" value="Glutathione synthetase ATP-binding domain-like"/>
    <property type="match status" value="1"/>
</dbReference>
<name>A0A518ETB9_9BACT</name>
<dbReference type="Gene3D" id="3.30.470.20">
    <property type="entry name" value="ATP-grasp fold, B domain"/>
    <property type="match status" value="1"/>
</dbReference>
<evidence type="ECO:0000256" key="7">
    <source>
        <dbReference type="ARBA" id="ARBA00022598"/>
    </source>
</evidence>
<keyword evidence="12 14" id="KW-0961">Cell wall biogenesis/degradation</keyword>
<evidence type="ECO:0000256" key="11">
    <source>
        <dbReference type="ARBA" id="ARBA00022984"/>
    </source>
</evidence>
<comment type="catalytic activity">
    <reaction evidence="13 14">
        <text>2 D-alanine + ATP = D-alanyl-D-alanine + ADP + phosphate + H(+)</text>
        <dbReference type="Rhea" id="RHEA:11224"/>
        <dbReference type="ChEBI" id="CHEBI:15378"/>
        <dbReference type="ChEBI" id="CHEBI:30616"/>
        <dbReference type="ChEBI" id="CHEBI:43474"/>
        <dbReference type="ChEBI" id="CHEBI:57416"/>
        <dbReference type="ChEBI" id="CHEBI:57822"/>
        <dbReference type="ChEBI" id="CHEBI:456216"/>
        <dbReference type="EC" id="6.3.2.4"/>
    </reaction>
</comment>
<evidence type="ECO:0000313" key="17">
    <source>
        <dbReference type="EMBL" id="QDV07323.1"/>
    </source>
</evidence>
<dbReference type="RefSeq" id="WP_419190168.1">
    <property type="nucleotide sequence ID" value="NZ_CP036434.1"/>
</dbReference>
<dbReference type="PANTHER" id="PTHR23132">
    <property type="entry name" value="D-ALANINE--D-ALANINE LIGASE"/>
    <property type="match status" value="1"/>
</dbReference>
<evidence type="ECO:0000256" key="3">
    <source>
        <dbReference type="ARBA" id="ARBA00004496"/>
    </source>
</evidence>
<dbReference type="InterPro" id="IPR011095">
    <property type="entry name" value="Dala_Dala_lig_C"/>
</dbReference>
<evidence type="ECO:0000256" key="6">
    <source>
        <dbReference type="ARBA" id="ARBA00022490"/>
    </source>
</evidence>
<dbReference type="GO" id="GO:0071555">
    <property type="term" value="P:cell wall organization"/>
    <property type="evidence" value="ECO:0007669"/>
    <property type="project" value="UniProtKB-KW"/>
</dbReference>
<proteinExistence type="inferred from homology"/>
<evidence type="ECO:0000256" key="1">
    <source>
        <dbReference type="ARBA" id="ARBA00001936"/>
    </source>
</evidence>
<comment type="similarity">
    <text evidence="4 14">Belongs to the D-alanine--D-alanine ligase family.</text>
</comment>
<keyword evidence="11 14" id="KW-0573">Peptidoglycan synthesis</keyword>
<protein>
    <recommendedName>
        <fullName evidence="5 14">D-alanine--D-alanine ligase</fullName>
        <ecNumber evidence="5 14">6.3.2.4</ecNumber>
    </recommendedName>
    <alternativeName>
        <fullName evidence="14">D-Ala-D-Ala ligase</fullName>
    </alternativeName>
    <alternativeName>
        <fullName evidence="14">D-alanylalanine synthetase</fullName>
    </alternativeName>
</protein>
<dbReference type="GO" id="GO:0009252">
    <property type="term" value="P:peptidoglycan biosynthetic process"/>
    <property type="evidence" value="ECO:0007669"/>
    <property type="project" value="UniProtKB-UniRule"/>
</dbReference>
<accession>A0A518ETB9</accession>
<evidence type="ECO:0000256" key="10">
    <source>
        <dbReference type="ARBA" id="ARBA00022960"/>
    </source>
</evidence>
<evidence type="ECO:0000313" key="18">
    <source>
        <dbReference type="Proteomes" id="UP000320390"/>
    </source>
</evidence>
<comment type="cofactor">
    <cofactor evidence="2">
        <name>Mg(2+)</name>
        <dbReference type="ChEBI" id="CHEBI:18420"/>
    </cofactor>
</comment>
<dbReference type="Proteomes" id="UP000320390">
    <property type="component" value="Chromosome"/>
</dbReference>
<evidence type="ECO:0000256" key="15">
    <source>
        <dbReference type="PROSITE-ProRule" id="PRU00409"/>
    </source>
</evidence>
<feature type="domain" description="ATP-grasp" evidence="16">
    <location>
        <begin position="136"/>
        <end position="357"/>
    </location>
</feature>
<dbReference type="Gene3D" id="3.40.50.20">
    <property type="match status" value="2"/>
</dbReference>
<dbReference type="AlphaFoldDB" id="A0A518ETB9"/>
<evidence type="ECO:0000259" key="16">
    <source>
        <dbReference type="PROSITE" id="PS50975"/>
    </source>
</evidence>
<keyword evidence="18" id="KW-1185">Reference proteome</keyword>
<dbReference type="PROSITE" id="PS50975">
    <property type="entry name" value="ATP_GRASP"/>
    <property type="match status" value="1"/>
</dbReference>
<dbReference type="GO" id="GO:0008360">
    <property type="term" value="P:regulation of cell shape"/>
    <property type="evidence" value="ECO:0007669"/>
    <property type="project" value="UniProtKB-KW"/>
</dbReference>
<evidence type="ECO:0000256" key="8">
    <source>
        <dbReference type="ARBA" id="ARBA00022741"/>
    </source>
</evidence>
<dbReference type="InterPro" id="IPR011761">
    <property type="entry name" value="ATP-grasp"/>
</dbReference>
<evidence type="ECO:0000256" key="12">
    <source>
        <dbReference type="ARBA" id="ARBA00023316"/>
    </source>
</evidence>
<evidence type="ECO:0000256" key="5">
    <source>
        <dbReference type="ARBA" id="ARBA00012216"/>
    </source>
</evidence>
<comment type="function">
    <text evidence="14">Cell wall formation.</text>
</comment>
<reference evidence="17 18" key="1">
    <citation type="submission" date="2019-02" db="EMBL/GenBank/DDBJ databases">
        <title>Deep-cultivation of Planctomycetes and their phenomic and genomic characterization uncovers novel biology.</title>
        <authorList>
            <person name="Wiegand S."/>
            <person name="Jogler M."/>
            <person name="Boedeker C."/>
            <person name="Pinto D."/>
            <person name="Vollmers J."/>
            <person name="Rivas-Marin E."/>
            <person name="Kohn T."/>
            <person name="Peeters S.H."/>
            <person name="Heuer A."/>
            <person name="Rast P."/>
            <person name="Oberbeckmann S."/>
            <person name="Bunk B."/>
            <person name="Jeske O."/>
            <person name="Meyerdierks A."/>
            <person name="Storesund J.E."/>
            <person name="Kallscheuer N."/>
            <person name="Luecker S."/>
            <person name="Lage O.M."/>
            <person name="Pohl T."/>
            <person name="Merkel B.J."/>
            <person name="Hornburger P."/>
            <person name="Mueller R.-W."/>
            <person name="Bruemmer F."/>
            <person name="Labrenz M."/>
            <person name="Spormann A.M."/>
            <person name="Op den Camp H."/>
            <person name="Overmann J."/>
            <person name="Amann R."/>
            <person name="Jetten M.S.M."/>
            <person name="Mascher T."/>
            <person name="Medema M.H."/>
            <person name="Devos D.P."/>
            <person name="Kaster A.-K."/>
            <person name="Ovreas L."/>
            <person name="Rohde M."/>
            <person name="Galperin M.Y."/>
            <person name="Jogler C."/>
        </authorList>
    </citation>
    <scope>NUCLEOTIDE SEQUENCE [LARGE SCALE GENOMIC DNA]</scope>
    <source>
        <strain evidence="17 18">Poly30</strain>
    </source>
</reference>
<gene>
    <name evidence="14 17" type="primary">ddl</name>
    <name evidence="17" type="ORF">Poly30_28460</name>
</gene>
<organism evidence="17 18">
    <name type="scientific">Saltatorellus ferox</name>
    <dbReference type="NCBI Taxonomy" id="2528018"/>
    <lineage>
        <taxon>Bacteria</taxon>
        <taxon>Pseudomonadati</taxon>
        <taxon>Planctomycetota</taxon>
        <taxon>Planctomycetia</taxon>
        <taxon>Planctomycetia incertae sedis</taxon>
        <taxon>Saltatorellus</taxon>
    </lineage>
</organism>
<dbReference type="UniPathway" id="UPA00219"/>
<keyword evidence="10 14" id="KW-0133">Cell shape</keyword>
<keyword evidence="9 15" id="KW-0067">ATP-binding</keyword>
<dbReference type="GO" id="GO:0046872">
    <property type="term" value="F:metal ion binding"/>
    <property type="evidence" value="ECO:0007669"/>
    <property type="project" value="InterPro"/>
</dbReference>
<dbReference type="GO" id="GO:0008716">
    <property type="term" value="F:D-alanine-D-alanine ligase activity"/>
    <property type="evidence" value="ECO:0007669"/>
    <property type="project" value="UniProtKB-UniRule"/>
</dbReference>
<evidence type="ECO:0000256" key="13">
    <source>
        <dbReference type="ARBA" id="ARBA00047614"/>
    </source>
</evidence>
<comment type="cofactor">
    <cofactor evidence="1">
        <name>Mn(2+)</name>
        <dbReference type="ChEBI" id="CHEBI:29035"/>
    </cofactor>
</comment>
<evidence type="ECO:0000256" key="14">
    <source>
        <dbReference type="HAMAP-Rule" id="MF_00047"/>
    </source>
</evidence>
<evidence type="ECO:0000256" key="4">
    <source>
        <dbReference type="ARBA" id="ARBA00010871"/>
    </source>
</evidence>
<dbReference type="GO" id="GO:0005524">
    <property type="term" value="F:ATP binding"/>
    <property type="evidence" value="ECO:0007669"/>
    <property type="project" value="UniProtKB-UniRule"/>
</dbReference>
<evidence type="ECO:0000256" key="9">
    <source>
        <dbReference type="ARBA" id="ARBA00022840"/>
    </source>
</evidence>
<dbReference type="HAMAP" id="MF_00047">
    <property type="entry name" value="Dala_Dala_lig"/>
    <property type="match status" value="1"/>
</dbReference>
<sequence length="360" mass="38265">MSDWETWNSPAIKAELQTTPIVVVMGGDSFEREVSMTSGRSIVAALRDLSGPSADVTPPVTELEISASGQWCLDGLALSPQRAVEALPANAVYILALHGGAGEDGRVQAFLQLAGRRHTGPGTATSSLCMHKHHSRLVASDAGVAVAPGAFATNGAFKLRREDSLARFHAVPGKVKFVKHATAGSSFGVFRCTSDEEVTKAADTIAEDGGDILVETEISGLETTCGVIGTGNSAHALPVVEILPATSTFFDHQQKYAAQGGAVENCPPVYLPSNLAERIKIRARRAWESFNGHGYGRIDFIVPCKTSREGERVFEDDAEPIMLEANTLPGFTPRSLLPLAAKADGVNYRELCLEIVARAL</sequence>
<dbReference type="SUPFAM" id="SSF52440">
    <property type="entry name" value="PreATP-grasp domain"/>
    <property type="match status" value="1"/>
</dbReference>
<dbReference type="InterPro" id="IPR016185">
    <property type="entry name" value="PreATP-grasp_dom_sf"/>
</dbReference>
<dbReference type="InterPro" id="IPR005905">
    <property type="entry name" value="D_ala_D_ala"/>
</dbReference>
<dbReference type="InterPro" id="IPR000291">
    <property type="entry name" value="D-Ala_lig_Van_CS"/>
</dbReference>
<keyword evidence="8 15" id="KW-0547">Nucleotide-binding</keyword>
<evidence type="ECO:0000256" key="2">
    <source>
        <dbReference type="ARBA" id="ARBA00001946"/>
    </source>
</evidence>
<comment type="pathway">
    <text evidence="14">Cell wall biogenesis; peptidoglycan biosynthesis.</text>
</comment>
<comment type="subcellular location">
    <subcellularLocation>
        <location evidence="3 14">Cytoplasm</location>
    </subcellularLocation>
</comment>
<dbReference type="Pfam" id="PF07478">
    <property type="entry name" value="Dala_Dala_lig_C"/>
    <property type="match status" value="1"/>
</dbReference>
<dbReference type="InterPro" id="IPR013815">
    <property type="entry name" value="ATP_grasp_subdomain_1"/>
</dbReference>